<evidence type="ECO:0000313" key="1">
    <source>
        <dbReference type="EMBL" id="OUR96157.1"/>
    </source>
</evidence>
<organism evidence="1 2">
    <name type="scientific">Halobacteriovorax marinus</name>
    <dbReference type="NCBI Taxonomy" id="97084"/>
    <lineage>
        <taxon>Bacteria</taxon>
        <taxon>Pseudomonadati</taxon>
        <taxon>Bdellovibrionota</taxon>
        <taxon>Bacteriovoracia</taxon>
        <taxon>Bacteriovoracales</taxon>
        <taxon>Halobacteriovoraceae</taxon>
        <taxon>Halobacteriovorax</taxon>
    </lineage>
</organism>
<protein>
    <submittedName>
        <fullName evidence="1">Uncharacterized protein</fullName>
    </submittedName>
</protein>
<evidence type="ECO:0000313" key="2">
    <source>
        <dbReference type="Proteomes" id="UP000196531"/>
    </source>
</evidence>
<proteinExistence type="predicted"/>
<dbReference type="AlphaFoldDB" id="A0A1Y5F5K0"/>
<name>A0A1Y5F5K0_9BACT</name>
<comment type="caution">
    <text evidence="1">The sequence shown here is derived from an EMBL/GenBank/DDBJ whole genome shotgun (WGS) entry which is preliminary data.</text>
</comment>
<gene>
    <name evidence="1" type="ORF">A9Q84_07290</name>
</gene>
<dbReference type="Proteomes" id="UP000196531">
    <property type="component" value="Unassembled WGS sequence"/>
</dbReference>
<sequence length="376" mass="43292">MAYSDLKKLKKEVNIEISKESVKYLVVGGDVFALSILDFLLKSKDCDNVKILTKELLTKESIEFAGPGILRGKENINYMKETFDYAGIEELEGVSLFYKDLKFKPFGGRSKSEKLLPGEEFFTSPRARFDSSSIFTFLNDEEYLNKVNSLKFDFIPSKVFKEEDSWVVECTNGTQISCEKIFWAESPWKFYELFSAKETLSNKFVEFVESTKTPCALHLKLEFDKRVTEKEETLLVPLSYTHDWGHFICEFDKNEDENKSQIGRFLTFIDVDETNEEDISKKIRLLKRNLEKIFPHIKGINTKEFIVLTDNTHSLKFDDSFAMESSECLKDVHFINSNAPFHYQESTNESGGDSDVALTHVSRGLKVLSQIKSILS</sequence>
<dbReference type="EMBL" id="MAAO01000006">
    <property type="protein sequence ID" value="OUR96157.1"/>
    <property type="molecule type" value="Genomic_DNA"/>
</dbReference>
<accession>A0A1Y5F5K0</accession>
<reference evidence="2" key="1">
    <citation type="journal article" date="2017" name="Proc. Natl. Acad. Sci. U.S.A.">
        <title>Simulation of Deepwater Horizon oil plume reveals substrate specialization within a complex community of hydrocarbon-degraders.</title>
        <authorList>
            <person name="Hu P."/>
            <person name="Dubinsky E.A."/>
            <person name="Probst A.J."/>
            <person name="Wang J."/>
            <person name="Sieber C.M.K."/>
            <person name="Tom L.M."/>
            <person name="Gardinali P."/>
            <person name="Banfield J.F."/>
            <person name="Atlas R.M."/>
            <person name="Andersen G.L."/>
        </authorList>
    </citation>
    <scope>NUCLEOTIDE SEQUENCE [LARGE SCALE GENOMIC DNA]</scope>
</reference>